<dbReference type="Gene3D" id="3.20.20.140">
    <property type="entry name" value="Metal-dependent hydrolases"/>
    <property type="match status" value="1"/>
</dbReference>
<dbReference type="InterPro" id="IPR013108">
    <property type="entry name" value="Amidohydro_3"/>
</dbReference>
<proteinExistence type="predicted"/>
<dbReference type="InterPro" id="IPR052349">
    <property type="entry name" value="Metallo-hydrolase_Enzymes"/>
</dbReference>
<dbReference type="RefSeq" id="WP_369609582.1">
    <property type="nucleotide sequence ID" value="NZ_AP031322.1"/>
</dbReference>
<dbReference type="SUPFAM" id="SSF51556">
    <property type="entry name" value="Metallo-dependent hydrolases"/>
    <property type="match status" value="1"/>
</dbReference>
<feature type="domain" description="Amidohydrolase 3" evidence="3">
    <location>
        <begin position="181"/>
        <end position="375"/>
    </location>
</feature>
<dbReference type="GO" id="GO:0016814">
    <property type="term" value="F:hydrolase activity, acting on carbon-nitrogen (but not peptide) bonds, in cyclic amidines"/>
    <property type="evidence" value="ECO:0007669"/>
    <property type="project" value="TreeGrafter"/>
</dbReference>
<dbReference type="Gene3D" id="2.30.40.10">
    <property type="entry name" value="Urease, subunit C, domain 1"/>
    <property type="match status" value="1"/>
</dbReference>
<accession>A0AAT9GTA3</accession>
<gene>
    <name evidence="4" type="ORF">SJAV_19810</name>
</gene>
<keyword evidence="2" id="KW-0378">Hydrolase</keyword>
<dbReference type="PANTHER" id="PTHR32027">
    <property type="entry name" value="CYTOSINE DEAMINASE"/>
    <property type="match status" value="1"/>
</dbReference>
<dbReference type="GO" id="GO:0046872">
    <property type="term" value="F:metal ion binding"/>
    <property type="evidence" value="ECO:0007669"/>
    <property type="project" value="UniProtKB-KW"/>
</dbReference>
<dbReference type="GeneID" id="92354929"/>
<dbReference type="KEGG" id="sjv:SJAV_19810"/>
<dbReference type="InterPro" id="IPR011059">
    <property type="entry name" value="Metal-dep_hydrolase_composite"/>
</dbReference>
<reference evidence="4" key="1">
    <citation type="submission" date="2024-03" db="EMBL/GenBank/DDBJ databases">
        <title>Complete genome sequence of Sulfurisphaera javensis strain KD-1.</title>
        <authorList>
            <person name="Sakai H."/>
            <person name="Nur N."/>
            <person name="Suwanto A."/>
            <person name="Kurosawa N."/>
        </authorList>
    </citation>
    <scope>NUCLEOTIDE SEQUENCE</scope>
    <source>
        <strain evidence="4">KD-1</strain>
    </source>
</reference>
<evidence type="ECO:0000256" key="2">
    <source>
        <dbReference type="ARBA" id="ARBA00022801"/>
    </source>
</evidence>
<dbReference type="InterPro" id="IPR032466">
    <property type="entry name" value="Metal_Hydrolase"/>
</dbReference>
<organism evidence="4">
    <name type="scientific">Sulfurisphaera javensis</name>
    <dbReference type="NCBI Taxonomy" id="2049879"/>
    <lineage>
        <taxon>Archaea</taxon>
        <taxon>Thermoproteota</taxon>
        <taxon>Thermoprotei</taxon>
        <taxon>Sulfolobales</taxon>
        <taxon>Sulfolobaceae</taxon>
        <taxon>Sulfurisphaera</taxon>
    </lineage>
</organism>
<dbReference type="EMBL" id="AP031322">
    <property type="protein sequence ID" value="BFH74037.1"/>
    <property type="molecule type" value="Genomic_DNA"/>
</dbReference>
<keyword evidence="1" id="KW-0479">Metal-binding</keyword>
<dbReference type="SUPFAM" id="SSF51338">
    <property type="entry name" value="Composite domain of metallo-dependent hydrolases"/>
    <property type="match status" value="1"/>
</dbReference>
<sequence>MLIKEVRFYDDNKVHDIYVENGIIRCIDCQGKKDDYVFYGKKRLLIPPFVNPHSHLGYALTLNYGSVNESGTLREGVIKTREEITPKITFDDIEKRLKKLEKLFFVNGVLYVRSHEIMPLIFYVLEARKKLELINLQIVAFPSPGIFYFEDTIEKMEKALSEGAEVVGLIPNQEPTVELGIESVKIAFDLALKYNKMVDGHIDENDDPNSRFVEYVTYEALKRKWGEKTTISHMTASHSYPSDYFGKLVDLMKLAKVNVISNPVVSTHLQGRYDNYPKRRGIARIRDMLKSGINVALGTDNIGDLIYPLGDGNMLRVLQEAFLVDHFTSKDIEGMLKLVTYNPAKILMLDDYGIKPGRKAEFVVLNAKNEYEAIRNILPPALVVSGENIAENEIEFKINDKDVTGEIENLLDSDF</sequence>
<dbReference type="FunFam" id="3.20.20.140:FF:000019">
    <property type="entry name" value="Cytosine deaminase"/>
    <property type="match status" value="1"/>
</dbReference>
<dbReference type="Pfam" id="PF07969">
    <property type="entry name" value="Amidohydro_3"/>
    <property type="match status" value="1"/>
</dbReference>
<dbReference type="PANTHER" id="PTHR32027:SF0">
    <property type="entry name" value="CYTOSINE DEAMINASE"/>
    <property type="match status" value="1"/>
</dbReference>
<dbReference type="CDD" id="cd01293">
    <property type="entry name" value="Bact_CD"/>
    <property type="match status" value="1"/>
</dbReference>
<evidence type="ECO:0000313" key="4">
    <source>
        <dbReference type="EMBL" id="BFH74037.1"/>
    </source>
</evidence>
<evidence type="ECO:0000256" key="1">
    <source>
        <dbReference type="ARBA" id="ARBA00022723"/>
    </source>
</evidence>
<protein>
    <submittedName>
        <fullName evidence="4">Cytosine deaminase</fullName>
    </submittedName>
</protein>
<evidence type="ECO:0000259" key="3">
    <source>
        <dbReference type="Pfam" id="PF07969"/>
    </source>
</evidence>
<name>A0AAT9GTA3_9CREN</name>
<dbReference type="AlphaFoldDB" id="A0AAT9GTA3"/>